<gene>
    <name evidence="2" type="ORF">QE152_g24993</name>
</gene>
<sequence length="767" mass="87507">MLLTNKIFLYVYITYFIVAIFICSNFVLGAEKHIPEVHENTEETLSEVSRKARHYGDKYKPPVFIYGKTIQPDLRKWRYFQQQQVDSKNMEKIFKHLEAANLFYNIGIQHRDRPEPISKEQEVSTPVVLEPRWKIVHPKLVTEKRNDFSPDELIKMQEQYGRKHIRKLAVPENVTTEEYNVSSNALKKPTKRDYRVEEPDLEADASEITENQSSSYNQHQSAIILSSGLPSNSPAMYVGARVPEPTTKTLPSSHKPLDQTDLDALYSILGKTKTAQIHGLKQLLHSQAVEVAAVPVSNLQNTQIPVADIQPAQIQIQVGDQSLEQIQAQLDVLSRKQGEQAIAEAHQKALEYVRSQQNAIEEAYAQRALSIATIKAHSLQQSEALAQNALLTQSEHPVQNVVQNNQYTVLLPQDETSHTTSHNLNSVQNIHPQSYISSNNDATKHLQLQAQAYLQLASQNYATPNQQASHSTSENQNQYTSIHPEIINNGVSGINTNHPLDSNIEHAQQQAVAYEKSASQAYLQPTEAVQNVYVNSENTNLEEQSTDQHGHEVSSYVNYEYLTSKSSLLNTSVDKKVRIKRQSNNDTDYFEYDYNDTNAEEEIITDTGNISESTELLPKPEKFMSFDHGFYDDSSDIDSSYNYETSDSKLIPAVSPFNRRYSRFKYSSKYHRPHKYTYINKPDVSFSDDSLSTIEKVLPTKHNGNPTVILINNNNGNTNHDSKPHKRKHRIKKRPIYRKRNYSKIDRKIRKALINVHKFVSGLHKDI</sequence>
<evidence type="ECO:0000256" key="1">
    <source>
        <dbReference type="SAM" id="Phobius"/>
    </source>
</evidence>
<dbReference type="EMBL" id="JASPKY010000266">
    <property type="protein sequence ID" value="KAK9712225.1"/>
    <property type="molecule type" value="Genomic_DNA"/>
</dbReference>
<evidence type="ECO:0000313" key="2">
    <source>
        <dbReference type="EMBL" id="KAK9712225.1"/>
    </source>
</evidence>
<keyword evidence="1" id="KW-0812">Transmembrane</keyword>
<keyword evidence="1" id="KW-0472">Membrane</keyword>
<evidence type="ECO:0000313" key="3">
    <source>
        <dbReference type="Proteomes" id="UP001458880"/>
    </source>
</evidence>
<keyword evidence="1" id="KW-1133">Transmembrane helix</keyword>
<feature type="transmembrane region" description="Helical" evidence="1">
    <location>
        <begin position="7"/>
        <end position="28"/>
    </location>
</feature>
<reference evidence="2 3" key="1">
    <citation type="journal article" date="2024" name="BMC Genomics">
        <title>De novo assembly and annotation of Popillia japonica's genome with initial clues to its potential as an invasive pest.</title>
        <authorList>
            <person name="Cucini C."/>
            <person name="Boschi S."/>
            <person name="Funari R."/>
            <person name="Cardaioli E."/>
            <person name="Iannotti N."/>
            <person name="Marturano G."/>
            <person name="Paoli F."/>
            <person name="Bruttini M."/>
            <person name="Carapelli A."/>
            <person name="Frati F."/>
            <person name="Nardi F."/>
        </authorList>
    </citation>
    <scope>NUCLEOTIDE SEQUENCE [LARGE SCALE GENOMIC DNA]</scope>
    <source>
        <strain evidence="2">DMR45628</strain>
    </source>
</reference>
<proteinExistence type="predicted"/>
<organism evidence="2 3">
    <name type="scientific">Popillia japonica</name>
    <name type="common">Japanese beetle</name>
    <dbReference type="NCBI Taxonomy" id="7064"/>
    <lineage>
        <taxon>Eukaryota</taxon>
        <taxon>Metazoa</taxon>
        <taxon>Ecdysozoa</taxon>
        <taxon>Arthropoda</taxon>
        <taxon>Hexapoda</taxon>
        <taxon>Insecta</taxon>
        <taxon>Pterygota</taxon>
        <taxon>Neoptera</taxon>
        <taxon>Endopterygota</taxon>
        <taxon>Coleoptera</taxon>
        <taxon>Polyphaga</taxon>
        <taxon>Scarabaeiformia</taxon>
        <taxon>Scarabaeidae</taxon>
        <taxon>Rutelinae</taxon>
        <taxon>Popillia</taxon>
    </lineage>
</organism>
<protein>
    <submittedName>
        <fullName evidence="2">Uncharacterized protein</fullName>
    </submittedName>
</protein>
<comment type="caution">
    <text evidence="2">The sequence shown here is derived from an EMBL/GenBank/DDBJ whole genome shotgun (WGS) entry which is preliminary data.</text>
</comment>
<name>A0AAW1K4J7_POPJA</name>
<accession>A0AAW1K4J7</accession>
<dbReference type="AlphaFoldDB" id="A0AAW1K4J7"/>
<dbReference type="Proteomes" id="UP001458880">
    <property type="component" value="Unassembled WGS sequence"/>
</dbReference>
<keyword evidence="3" id="KW-1185">Reference proteome</keyword>